<organism evidence="12 13">
    <name type="scientific">Lawsonella clevelandensis</name>
    <dbReference type="NCBI Taxonomy" id="1528099"/>
    <lineage>
        <taxon>Bacteria</taxon>
        <taxon>Bacillati</taxon>
        <taxon>Actinomycetota</taxon>
        <taxon>Actinomycetes</taxon>
        <taxon>Mycobacteriales</taxon>
        <taxon>Lawsonellaceae</taxon>
        <taxon>Lawsonella</taxon>
    </lineage>
</organism>
<keyword evidence="6 9" id="KW-0378">Hydrolase</keyword>
<dbReference type="Pfam" id="PF01252">
    <property type="entry name" value="Peptidase_A8"/>
    <property type="match status" value="1"/>
</dbReference>
<accession>A0A0M4MDF7</accession>
<feature type="transmembrane region" description="Helical" evidence="9">
    <location>
        <begin position="95"/>
        <end position="113"/>
    </location>
</feature>
<evidence type="ECO:0000256" key="9">
    <source>
        <dbReference type="HAMAP-Rule" id="MF_00161"/>
    </source>
</evidence>
<comment type="pathway">
    <text evidence="9">Protein modification; lipoprotein biosynthesis (signal peptide cleavage).</text>
</comment>
<dbReference type="UniPathway" id="UPA00665"/>
<feature type="transmembrane region" description="Helical" evidence="9">
    <location>
        <begin position="138"/>
        <end position="159"/>
    </location>
</feature>
<dbReference type="EMBL" id="CP012390">
    <property type="protein sequence ID" value="ALE19758.1"/>
    <property type="molecule type" value="Genomic_DNA"/>
</dbReference>
<dbReference type="PRINTS" id="PR00781">
    <property type="entry name" value="LIPOSIGPTASE"/>
</dbReference>
<dbReference type="NCBIfam" id="TIGR00077">
    <property type="entry name" value="lspA"/>
    <property type="match status" value="1"/>
</dbReference>
<evidence type="ECO:0000256" key="2">
    <source>
        <dbReference type="ARBA" id="ARBA00022475"/>
    </source>
</evidence>
<sequence length="183" mass="19259">MPADVTARRAAAKRRSLFFALAGIILVADYLTKAWVVATIPVGETHTSWGILHITHVLNSGAAFSLGEKFTVAITIISMMIISAVASALWRATNAAWATGLALILGGAFGNLYDRLFRPPAPFSGHVVDFISVGKFPVFNIADSAVTIGVIIVVICIIGGKKLTGVPRQDGSTTDNAQVSGHE</sequence>
<evidence type="ECO:0000256" key="11">
    <source>
        <dbReference type="RuleBase" id="RU004181"/>
    </source>
</evidence>
<proteinExistence type="inferred from homology"/>
<comment type="caution">
    <text evidence="9">Lacks conserved residue(s) required for the propagation of feature annotation.</text>
</comment>
<dbReference type="STRING" id="1528099.AL705_07855"/>
<comment type="similarity">
    <text evidence="1 9 11">Belongs to the peptidase A8 family.</text>
</comment>
<evidence type="ECO:0000256" key="6">
    <source>
        <dbReference type="ARBA" id="ARBA00022801"/>
    </source>
</evidence>
<feature type="active site" evidence="9">
    <location>
        <position position="129"/>
    </location>
</feature>
<evidence type="ECO:0000256" key="1">
    <source>
        <dbReference type="ARBA" id="ARBA00006139"/>
    </source>
</evidence>
<evidence type="ECO:0000256" key="3">
    <source>
        <dbReference type="ARBA" id="ARBA00022670"/>
    </source>
</evidence>
<keyword evidence="3 9" id="KW-0645">Protease</keyword>
<keyword evidence="5 9" id="KW-0064">Aspartyl protease</keyword>
<keyword evidence="7 9" id="KW-1133">Transmembrane helix</keyword>
<comment type="function">
    <text evidence="9 10">This protein specifically catalyzes the removal of signal peptides from prolipoproteins.</text>
</comment>
<dbReference type="PROSITE" id="PS00855">
    <property type="entry name" value="SPASE_II"/>
    <property type="match status" value="1"/>
</dbReference>
<evidence type="ECO:0000313" key="13">
    <source>
        <dbReference type="Proteomes" id="UP000068137"/>
    </source>
</evidence>
<protein>
    <recommendedName>
        <fullName evidence="9">Lipoprotein signal peptidase</fullName>
        <ecNumber evidence="9">3.4.23.36</ecNumber>
    </recommendedName>
    <alternativeName>
        <fullName evidence="9">Prolipoprotein signal peptidase</fullName>
    </alternativeName>
    <alternativeName>
        <fullName evidence="9">Signal peptidase II</fullName>
        <shortName evidence="9">SPase II</shortName>
    </alternativeName>
</protein>
<evidence type="ECO:0000313" key="12">
    <source>
        <dbReference type="EMBL" id="ALE19758.1"/>
    </source>
</evidence>
<evidence type="ECO:0000256" key="4">
    <source>
        <dbReference type="ARBA" id="ARBA00022692"/>
    </source>
</evidence>
<keyword evidence="8 9" id="KW-0472">Membrane</keyword>
<reference evidence="12 13" key="1">
    <citation type="journal article" date="2015" name="Genome Announc.">
        <title>Complete Genome Sequences for Two Strains of a Novel Fastidious, Partially Acid-Fast, Gram-Positive Corynebacterineae Bacterium, Derived from Human Clinical Samples.</title>
        <authorList>
            <person name="Nicholson A.C."/>
            <person name="Bell M."/>
            <person name="Humrighouse B.W."/>
            <person name="McQuiston J.R."/>
        </authorList>
    </citation>
    <scope>NUCLEOTIDE SEQUENCE [LARGE SCALE GENOMIC DNA]</scope>
    <source>
        <strain evidence="12 13">X1698</strain>
    </source>
</reference>
<dbReference type="GO" id="GO:0004190">
    <property type="term" value="F:aspartic-type endopeptidase activity"/>
    <property type="evidence" value="ECO:0007669"/>
    <property type="project" value="UniProtKB-UniRule"/>
</dbReference>
<keyword evidence="4 9" id="KW-0812">Transmembrane</keyword>
<dbReference type="PANTHER" id="PTHR33695:SF1">
    <property type="entry name" value="LIPOPROTEIN SIGNAL PEPTIDASE"/>
    <property type="match status" value="1"/>
</dbReference>
<dbReference type="GO" id="GO:0005886">
    <property type="term" value="C:plasma membrane"/>
    <property type="evidence" value="ECO:0007669"/>
    <property type="project" value="UniProtKB-SubCell"/>
</dbReference>
<dbReference type="GO" id="GO:0006508">
    <property type="term" value="P:proteolysis"/>
    <property type="evidence" value="ECO:0007669"/>
    <property type="project" value="UniProtKB-KW"/>
</dbReference>
<evidence type="ECO:0000256" key="8">
    <source>
        <dbReference type="ARBA" id="ARBA00023136"/>
    </source>
</evidence>
<evidence type="ECO:0000256" key="5">
    <source>
        <dbReference type="ARBA" id="ARBA00022750"/>
    </source>
</evidence>
<dbReference type="InterPro" id="IPR001872">
    <property type="entry name" value="Peptidase_A8"/>
</dbReference>
<dbReference type="EC" id="3.4.23.36" evidence="9"/>
<dbReference type="PANTHER" id="PTHR33695">
    <property type="entry name" value="LIPOPROTEIN SIGNAL PEPTIDASE"/>
    <property type="match status" value="1"/>
</dbReference>
<feature type="transmembrane region" description="Helical" evidence="9">
    <location>
        <begin position="70"/>
        <end position="90"/>
    </location>
</feature>
<evidence type="ECO:0000256" key="7">
    <source>
        <dbReference type="ARBA" id="ARBA00022989"/>
    </source>
</evidence>
<evidence type="ECO:0000256" key="10">
    <source>
        <dbReference type="RuleBase" id="RU000594"/>
    </source>
</evidence>
<dbReference type="KEGG" id="cbq:AL705_07855"/>
<dbReference type="PATRIC" id="fig|1562462.4.peg.1602"/>
<dbReference type="AlphaFoldDB" id="A0A0M4MDF7"/>
<gene>
    <name evidence="9" type="primary">lspA</name>
    <name evidence="12" type="ORF">AL705_07855</name>
</gene>
<dbReference type="HAMAP" id="MF_00161">
    <property type="entry name" value="LspA"/>
    <property type="match status" value="1"/>
</dbReference>
<dbReference type="Proteomes" id="UP000068137">
    <property type="component" value="Chromosome"/>
</dbReference>
<name>A0A0M4MDF7_9ACTN</name>
<keyword evidence="2 9" id="KW-1003">Cell membrane</keyword>
<feature type="active site" evidence="9">
    <location>
        <position position="143"/>
    </location>
</feature>
<comment type="catalytic activity">
    <reaction evidence="9 10">
        <text>Release of signal peptides from bacterial membrane prolipoproteins. Hydrolyzes -Xaa-Yaa-Zaa-|-(S,diacylglyceryl)Cys-, in which Xaa is hydrophobic (preferably Leu), and Yaa (Ala or Ser) and Zaa (Gly or Ala) have small, neutral side chains.</text>
        <dbReference type="EC" id="3.4.23.36"/>
    </reaction>
</comment>
<comment type="subcellular location">
    <subcellularLocation>
        <location evidence="9">Cell membrane</location>
        <topology evidence="9">Multi-pass membrane protein</topology>
    </subcellularLocation>
</comment>